<dbReference type="InterPro" id="IPR031959">
    <property type="entry name" value="DUF4779"/>
</dbReference>
<dbReference type="Pfam" id="PF16009">
    <property type="entry name" value="DUF4779"/>
    <property type="match status" value="1"/>
</dbReference>
<gene>
    <name evidence="2" type="ORF">ABMA28_008139</name>
</gene>
<sequence>MQKKICFALSLTIIFCLTEASPVKLDTLDFDKLDKDLDDLKYEVEEEDLDDFSKLLDDADQTKSLKSEKGKVKTSGFKKKNTSSKGSKGKHDIEDLKKFFKTVRGKDQGEYKDDDVYATIKALAAEAVGVKGTEERTYKKGTKTRGFHRVHHKDEYKKDKEFYEDDETTGAVKKIGGKAVGFKIGGGEGFKKGHYNHDYRKGIYGKEGFQDRGHFNKKYSGFSDDQGFEGSFNNES</sequence>
<feature type="chain" id="PRO_5044803008" evidence="1">
    <location>
        <begin position="21"/>
        <end position="236"/>
    </location>
</feature>
<organism evidence="2 3">
    <name type="scientific">Loxostege sticticalis</name>
    <name type="common">Beet webworm moth</name>
    <dbReference type="NCBI Taxonomy" id="481309"/>
    <lineage>
        <taxon>Eukaryota</taxon>
        <taxon>Metazoa</taxon>
        <taxon>Ecdysozoa</taxon>
        <taxon>Arthropoda</taxon>
        <taxon>Hexapoda</taxon>
        <taxon>Insecta</taxon>
        <taxon>Pterygota</taxon>
        <taxon>Neoptera</taxon>
        <taxon>Endopterygota</taxon>
        <taxon>Lepidoptera</taxon>
        <taxon>Glossata</taxon>
        <taxon>Ditrysia</taxon>
        <taxon>Pyraloidea</taxon>
        <taxon>Crambidae</taxon>
        <taxon>Pyraustinae</taxon>
        <taxon>Loxostege</taxon>
    </lineage>
</organism>
<protein>
    <submittedName>
        <fullName evidence="2">Uncharacterized protein</fullName>
    </submittedName>
</protein>
<proteinExistence type="predicted"/>
<dbReference type="AlphaFoldDB" id="A0ABD0SGK3"/>
<comment type="caution">
    <text evidence="2">The sequence shown here is derived from an EMBL/GenBank/DDBJ whole genome shotgun (WGS) entry which is preliminary data.</text>
</comment>
<accession>A0ABD0SGK3</accession>
<evidence type="ECO:0000256" key="1">
    <source>
        <dbReference type="SAM" id="SignalP"/>
    </source>
</evidence>
<name>A0ABD0SGK3_LOXSC</name>
<evidence type="ECO:0000313" key="3">
    <source>
        <dbReference type="Proteomes" id="UP001549921"/>
    </source>
</evidence>
<dbReference type="Proteomes" id="UP001549921">
    <property type="component" value="Unassembled WGS sequence"/>
</dbReference>
<evidence type="ECO:0000313" key="2">
    <source>
        <dbReference type="EMBL" id="KAL0818817.1"/>
    </source>
</evidence>
<dbReference type="EMBL" id="JBEDNZ010000021">
    <property type="protein sequence ID" value="KAL0818817.1"/>
    <property type="molecule type" value="Genomic_DNA"/>
</dbReference>
<keyword evidence="1" id="KW-0732">Signal</keyword>
<feature type="signal peptide" evidence="1">
    <location>
        <begin position="1"/>
        <end position="20"/>
    </location>
</feature>
<reference evidence="2 3" key="1">
    <citation type="submission" date="2024-06" db="EMBL/GenBank/DDBJ databases">
        <title>A chromosome-level genome assembly of beet webworm, Loxostege sticticalis.</title>
        <authorList>
            <person name="Zhang Y."/>
        </authorList>
    </citation>
    <scope>NUCLEOTIDE SEQUENCE [LARGE SCALE GENOMIC DNA]</scope>
    <source>
        <strain evidence="2">AQ028</strain>
        <tissue evidence="2">Male pupae</tissue>
    </source>
</reference>